<protein>
    <submittedName>
        <fullName evidence="2">Uncharacterized protein</fullName>
    </submittedName>
</protein>
<feature type="region of interest" description="Disordered" evidence="1">
    <location>
        <begin position="31"/>
        <end position="56"/>
    </location>
</feature>
<name>A0A6A6UAD3_9PEZI</name>
<dbReference type="AlphaFoldDB" id="A0A6A6UAD3"/>
<reference evidence="2" key="1">
    <citation type="journal article" date="2020" name="Stud. Mycol.">
        <title>101 Dothideomycetes genomes: a test case for predicting lifestyles and emergence of pathogens.</title>
        <authorList>
            <person name="Haridas S."/>
            <person name="Albert R."/>
            <person name="Binder M."/>
            <person name="Bloem J."/>
            <person name="Labutti K."/>
            <person name="Salamov A."/>
            <person name="Andreopoulos B."/>
            <person name="Baker S."/>
            <person name="Barry K."/>
            <person name="Bills G."/>
            <person name="Bluhm B."/>
            <person name="Cannon C."/>
            <person name="Castanera R."/>
            <person name="Culley D."/>
            <person name="Daum C."/>
            <person name="Ezra D."/>
            <person name="Gonzalez J."/>
            <person name="Henrissat B."/>
            <person name="Kuo A."/>
            <person name="Liang C."/>
            <person name="Lipzen A."/>
            <person name="Lutzoni F."/>
            <person name="Magnuson J."/>
            <person name="Mondo S."/>
            <person name="Nolan M."/>
            <person name="Ohm R."/>
            <person name="Pangilinan J."/>
            <person name="Park H.-J."/>
            <person name="Ramirez L."/>
            <person name="Alfaro M."/>
            <person name="Sun H."/>
            <person name="Tritt A."/>
            <person name="Yoshinaga Y."/>
            <person name="Zwiers L.-H."/>
            <person name="Turgeon B."/>
            <person name="Goodwin S."/>
            <person name="Spatafora J."/>
            <person name="Crous P."/>
            <person name="Grigoriev I."/>
        </authorList>
    </citation>
    <scope>NUCLEOTIDE SEQUENCE</scope>
    <source>
        <strain evidence="2">CBS 115976</strain>
    </source>
</reference>
<sequence>MIDEANAVWDPIAKKLEAFSGMSKFQSKAYSLPNSKPKIQKRHGPQGTGAGPPTRGLVSMDGPLLTADHRRISRLIEHLKPSKRSWSVIMQKAICLSASIKKGTPGADALRTYAPEMDIYVNEVNFSEPEATYDDNNIFGATPGINADHLQVANGHLCKPSSSSAKAVSTFSPHTDNETSAEIAKNQSWSIPKSIFRMIPFRI</sequence>
<accession>A0A6A6UAD3</accession>
<keyword evidence="3" id="KW-1185">Reference proteome</keyword>
<proteinExistence type="predicted"/>
<evidence type="ECO:0000256" key="1">
    <source>
        <dbReference type="SAM" id="MobiDB-lite"/>
    </source>
</evidence>
<dbReference type="EMBL" id="MU004235">
    <property type="protein sequence ID" value="KAF2668910.1"/>
    <property type="molecule type" value="Genomic_DNA"/>
</dbReference>
<gene>
    <name evidence="2" type="ORF">BT63DRAFT_478813</name>
</gene>
<evidence type="ECO:0000313" key="2">
    <source>
        <dbReference type="EMBL" id="KAF2668910.1"/>
    </source>
</evidence>
<evidence type="ECO:0000313" key="3">
    <source>
        <dbReference type="Proteomes" id="UP000799302"/>
    </source>
</evidence>
<dbReference type="Proteomes" id="UP000799302">
    <property type="component" value="Unassembled WGS sequence"/>
</dbReference>
<organism evidence="2 3">
    <name type="scientific">Microthyrium microscopicum</name>
    <dbReference type="NCBI Taxonomy" id="703497"/>
    <lineage>
        <taxon>Eukaryota</taxon>
        <taxon>Fungi</taxon>
        <taxon>Dikarya</taxon>
        <taxon>Ascomycota</taxon>
        <taxon>Pezizomycotina</taxon>
        <taxon>Dothideomycetes</taxon>
        <taxon>Dothideomycetes incertae sedis</taxon>
        <taxon>Microthyriales</taxon>
        <taxon>Microthyriaceae</taxon>
        <taxon>Microthyrium</taxon>
    </lineage>
</organism>